<evidence type="ECO:0000256" key="1">
    <source>
        <dbReference type="SAM" id="MobiDB-lite"/>
    </source>
</evidence>
<evidence type="ECO:0000313" key="2">
    <source>
        <dbReference type="EMBL" id="CEP07831.1"/>
    </source>
</evidence>
<evidence type="ECO:0000313" key="3">
    <source>
        <dbReference type="Proteomes" id="UP000054107"/>
    </source>
</evidence>
<dbReference type="Proteomes" id="UP000054107">
    <property type="component" value="Unassembled WGS sequence"/>
</dbReference>
<protein>
    <submittedName>
        <fullName evidence="2">Uncharacterized protein</fullName>
    </submittedName>
</protein>
<reference evidence="2 3" key="1">
    <citation type="submission" date="2014-09" db="EMBL/GenBank/DDBJ databases">
        <authorList>
            <person name="Ellenberger Sabrina"/>
        </authorList>
    </citation>
    <scope>NUCLEOTIDE SEQUENCE [LARGE SCALE GENOMIC DNA]</scope>
    <source>
        <strain evidence="2 3">CBS 412.66</strain>
    </source>
</reference>
<sequence>MGSAGDWDGRHRLESASRGPPLPLPHLESAYARDTESPIGEMPRGTADCSQLAQGHPSGIPFSNIWQSNLLFCWPALTSLLQTAPIRPTQRKSSGGSKVE</sequence>
<keyword evidence="3" id="KW-1185">Reference proteome</keyword>
<proteinExistence type="predicted"/>
<gene>
    <name evidence="2" type="primary">PARPA_01140.1 scaffold 1359</name>
</gene>
<feature type="region of interest" description="Disordered" evidence="1">
    <location>
        <begin position="1"/>
        <end position="27"/>
    </location>
</feature>
<name>A0A0B7MPM0_9FUNG</name>
<organism evidence="2 3">
    <name type="scientific">Parasitella parasitica</name>
    <dbReference type="NCBI Taxonomy" id="35722"/>
    <lineage>
        <taxon>Eukaryota</taxon>
        <taxon>Fungi</taxon>
        <taxon>Fungi incertae sedis</taxon>
        <taxon>Mucoromycota</taxon>
        <taxon>Mucoromycotina</taxon>
        <taxon>Mucoromycetes</taxon>
        <taxon>Mucorales</taxon>
        <taxon>Mucorineae</taxon>
        <taxon>Mucoraceae</taxon>
        <taxon>Parasitella</taxon>
    </lineage>
</organism>
<dbReference type="AlphaFoldDB" id="A0A0B7MPM0"/>
<dbReference type="EMBL" id="LN719426">
    <property type="protein sequence ID" value="CEP07831.1"/>
    <property type="molecule type" value="Genomic_DNA"/>
</dbReference>
<accession>A0A0B7MPM0</accession>